<dbReference type="Proteomes" id="UP000193244">
    <property type="component" value="Unassembled WGS sequence"/>
</dbReference>
<name>A0A1X7K2B8_9MICO</name>
<dbReference type="Gene3D" id="1.10.260.40">
    <property type="entry name" value="lambda repressor-like DNA-binding domains"/>
    <property type="match status" value="1"/>
</dbReference>
<gene>
    <name evidence="2" type="ORF">SAMN06296010_1993</name>
</gene>
<dbReference type="OrthoDB" id="4640255at2"/>
<keyword evidence="3" id="KW-1185">Reference proteome</keyword>
<protein>
    <submittedName>
        <fullName evidence="2">Helix-turn-helix</fullName>
    </submittedName>
</protein>
<dbReference type="Pfam" id="PF01381">
    <property type="entry name" value="HTH_3"/>
    <property type="match status" value="1"/>
</dbReference>
<reference evidence="3" key="1">
    <citation type="submission" date="2017-04" db="EMBL/GenBank/DDBJ databases">
        <authorList>
            <person name="Varghese N."/>
            <person name="Submissions S."/>
        </authorList>
    </citation>
    <scope>NUCLEOTIDE SEQUENCE [LARGE SCALE GENOMIC DNA]</scope>
    <source>
        <strain evidence="3">VKM Ac-2510</strain>
    </source>
</reference>
<dbReference type="STRING" id="150121.SAMN06296010_1993"/>
<dbReference type="GO" id="GO:0003677">
    <property type="term" value="F:DNA binding"/>
    <property type="evidence" value="ECO:0007669"/>
    <property type="project" value="InterPro"/>
</dbReference>
<organism evidence="2 3">
    <name type="scientific">Agreia pratensis</name>
    <dbReference type="NCBI Taxonomy" id="150121"/>
    <lineage>
        <taxon>Bacteria</taxon>
        <taxon>Bacillati</taxon>
        <taxon>Actinomycetota</taxon>
        <taxon>Actinomycetes</taxon>
        <taxon>Micrococcales</taxon>
        <taxon>Microbacteriaceae</taxon>
        <taxon>Agreia</taxon>
    </lineage>
</organism>
<dbReference type="RefSeq" id="WP_085485549.1">
    <property type="nucleotide sequence ID" value="NZ_FXAY01000003.1"/>
</dbReference>
<proteinExistence type="predicted"/>
<dbReference type="InterPro" id="IPR010982">
    <property type="entry name" value="Lambda_DNA-bd_dom_sf"/>
</dbReference>
<dbReference type="PROSITE" id="PS50943">
    <property type="entry name" value="HTH_CROC1"/>
    <property type="match status" value="1"/>
</dbReference>
<dbReference type="SMART" id="SM00530">
    <property type="entry name" value="HTH_XRE"/>
    <property type="match status" value="1"/>
</dbReference>
<dbReference type="SUPFAM" id="SSF47413">
    <property type="entry name" value="lambda repressor-like DNA-binding domains"/>
    <property type="match status" value="1"/>
</dbReference>
<evidence type="ECO:0000313" key="2">
    <source>
        <dbReference type="EMBL" id="SMG34816.1"/>
    </source>
</evidence>
<dbReference type="AlphaFoldDB" id="A0A1X7K2B8"/>
<evidence type="ECO:0000313" key="3">
    <source>
        <dbReference type="Proteomes" id="UP000193244"/>
    </source>
</evidence>
<dbReference type="CDD" id="cd00093">
    <property type="entry name" value="HTH_XRE"/>
    <property type="match status" value="1"/>
</dbReference>
<feature type="domain" description="HTH cro/C1-type" evidence="1">
    <location>
        <begin position="37"/>
        <end position="90"/>
    </location>
</feature>
<evidence type="ECO:0000259" key="1">
    <source>
        <dbReference type="PROSITE" id="PS50943"/>
    </source>
</evidence>
<dbReference type="EMBL" id="FXAY01000003">
    <property type="protein sequence ID" value="SMG34816.1"/>
    <property type="molecule type" value="Genomic_DNA"/>
</dbReference>
<accession>A0A1X7K2B8</accession>
<sequence>MTELLKNLTLIEVENQTSEGRIEMAAATTMLEAVSLLNRALTASGKSQKYLADQIGVGESRVSQVLNGDGNIRMSTLSRYLRALGYVVRLDAEPADQETAPLPARRAPRRRRTAISPTVVYQDVVEHNNKITNRILIVEHDVPVDARKIEPTRRLGSVDYVNSRIGIHREAIQMVPTKELSYG</sequence>
<dbReference type="InterPro" id="IPR001387">
    <property type="entry name" value="Cro/C1-type_HTH"/>
</dbReference>